<keyword evidence="3 5" id="KW-1133">Transmembrane helix</keyword>
<protein>
    <submittedName>
        <fullName evidence="7">Membrane associated rhomboid family serine protease</fullName>
    </submittedName>
</protein>
<dbReference type="GO" id="GO:0016020">
    <property type="term" value="C:membrane"/>
    <property type="evidence" value="ECO:0007669"/>
    <property type="project" value="UniProtKB-SubCell"/>
</dbReference>
<feature type="transmembrane region" description="Helical" evidence="5">
    <location>
        <begin position="44"/>
        <end position="64"/>
    </location>
</feature>
<evidence type="ECO:0000256" key="4">
    <source>
        <dbReference type="ARBA" id="ARBA00023136"/>
    </source>
</evidence>
<feature type="transmembrane region" description="Helical" evidence="5">
    <location>
        <begin position="121"/>
        <end position="139"/>
    </location>
</feature>
<name>A0A841D1I1_PLAVE</name>
<evidence type="ECO:0000256" key="1">
    <source>
        <dbReference type="ARBA" id="ARBA00004141"/>
    </source>
</evidence>
<dbReference type="Proteomes" id="UP000562352">
    <property type="component" value="Unassembled WGS sequence"/>
</dbReference>
<dbReference type="SUPFAM" id="SSF144091">
    <property type="entry name" value="Rhomboid-like"/>
    <property type="match status" value="1"/>
</dbReference>
<proteinExistence type="predicted"/>
<reference evidence="7 8" key="1">
    <citation type="submission" date="2020-08" db="EMBL/GenBank/DDBJ databases">
        <title>Genomic Encyclopedia of Type Strains, Phase III (KMG-III): the genomes of soil and plant-associated and newly described type strains.</title>
        <authorList>
            <person name="Whitman W."/>
        </authorList>
    </citation>
    <scope>NUCLEOTIDE SEQUENCE [LARGE SCALE GENOMIC DNA]</scope>
    <source>
        <strain evidence="7 8">CECT 3303</strain>
    </source>
</reference>
<evidence type="ECO:0000259" key="6">
    <source>
        <dbReference type="Pfam" id="PF01694"/>
    </source>
</evidence>
<gene>
    <name evidence="7" type="ORF">FHS22_001625</name>
</gene>
<accession>A0A841D1I1</accession>
<keyword evidence="2 5" id="KW-0812">Transmembrane</keyword>
<evidence type="ECO:0000256" key="2">
    <source>
        <dbReference type="ARBA" id="ARBA00022692"/>
    </source>
</evidence>
<comment type="subcellular location">
    <subcellularLocation>
        <location evidence="1">Membrane</location>
        <topology evidence="1">Multi-pass membrane protein</topology>
    </subcellularLocation>
</comment>
<dbReference type="InterPro" id="IPR022764">
    <property type="entry name" value="Peptidase_S54_rhomboid_dom"/>
</dbReference>
<dbReference type="Gene3D" id="1.20.1540.10">
    <property type="entry name" value="Rhomboid-like"/>
    <property type="match status" value="1"/>
</dbReference>
<comment type="caution">
    <text evidence="7">The sequence shown here is derived from an EMBL/GenBank/DDBJ whole genome shotgun (WGS) entry which is preliminary data.</text>
</comment>
<keyword evidence="7" id="KW-0645">Protease</keyword>
<feature type="transmembrane region" description="Helical" evidence="5">
    <location>
        <begin position="169"/>
        <end position="187"/>
    </location>
</feature>
<dbReference type="GO" id="GO:0006508">
    <property type="term" value="P:proteolysis"/>
    <property type="evidence" value="ECO:0007669"/>
    <property type="project" value="UniProtKB-KW"/>
</dbReference>
<feature type="domain" description="Peptidase S54 rhomboid" evidence="6">
    <location>
        <begin position="85"/>
        <end position="217"/>
    </location>
</feature>
<keyword evidence="4 5" id="KW-0472">Membrane</keyword>
<feature type="transmembrane region" description="Helical" evidence="5">
    <location>
        <begin position="199"/>
        <end position="216"/>
    </location>
</feature>
<sequence length="244" mass="26479">MTSAAFVTSYPDNLPASRTRTAREAPVEAKGRTAEIMIAEARKAFWVMVGFVAVIWLVQIANWVSGYALSHQHGIQAWSPGSLPDIVSAPFLHWSWEHIQGNSGPLFVFGFLAAYRGVAKFLGVTGFIILLSGLGVWFTSSPQSVTAGASGVLFGYFGYVLVRGAFDRHLIDIVVGVVMALCFAYQFFGGLLPQETVSWQGHLSGFIAGLLGGWIFRDRRRSLPAPAAPQDSTAALLKEVDDLR</sequence>
<dbReference type="RefSeq" id="WP_221473385.1">
    <property type="nucleotide sequence ID" value="NZ_BAAAWZ010000001.1"/>
</dbReference>
<keyword evidence="7" id="KW-0378">Hydrolase</keyword>
<dbReference type="EMBL" id="JACHJJ010000004">
    <property type="protein sequence ID" value="MBB5962364.1"/>
    <property type="molecule type" value="Genomic_DNA"/>
</dbReference>
<evidence type="ECO:0000256" key="5">
    <source>
        <dbReference type="SAM" id="Phobius"/>
    </source>
</evidence>
<dbReference type="Pfam" id="PF01694">
    <property type="entry name" value="Rhomboid"/>
    <property type="match status" value="1"/>
</dbReference>
<dbReference type="InterPro" id="IPR035952">
    <property type="entry name" value="Rhomboid-like_sf"/>
</dbReference>
<organism evidence="7 8">
    <name type="scientific">Planomonospora venezuelensis</name>
    <dbReference type="NCBI Taxonomy" id="1999"/>
    <lineage>
        <taxon>Bacteria</taxon>
        <taxon>Bacillati</taxon>
        <taxon>Actinomycetota</taxon>
        <taxon>Actinomycetes</taxon>
        <taxon>Streptosporangiales</taxon>
        <taxon>Streptosporangiaceae</taxon>
        <taxon>Planomonospora</taxon>
    </lineage>
</organism>
<keyword evidence="8" id="KW-1185">Reference proteome</keyword>
<dbReference type="PANTHER" id="PTHR43066">
    <property type="entry name" value="RHOMBOID-RELATED PROTEIN"/>
    <property type="match status" value="1"/>
</dbReference>
<feature type="transmembrane region" description="Helical" evidence="5">
    <location>
        <begin position="145"/>
        <end position="162"/>
    </location>
</feature>
<dbReference type="AlphaFoldDB" id="A0A841D1I1"/>
<evidence type="ECO:0000313" key="7">
    <source>
        <dbReference type="EMBL" id="MBB5962364.1"/>
    </source>
</evidence>
<dbReference type="GO" id="GO:0004252">
    <property type="term" value="F:serine-type endopeptidase activity"/>
    <property type="evidence" value="ECO:0007669"/>
    <property type="project" value="InterPro"/>
</dbReference>
<evidence type="ECO:0000256" key="3">
    <source>
        <dbReference type="ARBA" id="ARBA00022989"/>
    </source>
</evidence>
<evidence type="ECO:0000313" key="8">
    <source>
        <dbReference type="Proteomes" id="UP000562352"/>
    </source>
</evidence>